<comment type="caution">
    <text evidence="1">The sequence shown here is derived from an EMBL/GenBank/DDBJ whole genome shotgun (WGS) entry which is preliminary data.</text>
</comment>
<evidence type="ECO:0000313" key="1">
    <source>
        <dbReference type="EMBL" id="EPX84023.1"/>
    </source>
</evidence>
<accession>S9QWP1</accession>
<gene>
    <name evidence="1" type="ORF">Salmuc_01798</name>
</gene>
<evidence type="ECO:0008006" key="3">
    <source>
        <dbReference type="Google" id="ProtNLM"/>
    </source>
</evidence>
<dbReference type="STRING" id="1123237.Salmuc_01798"/>
<keyword evidence="2" id="KW-1185">Reference proteome</keyword>
<dbReference type="Gene3D" id="3.40.50.300">
    <property type="entry name" value="P-loop containing nucleotide triphosphate hydrolases"/>
    <property type="match status" value="1"/>
</dbReference>
<dbReference type="EMBL" id="APVH01000013">
    <property type="protein sequence ID" value="EPX84023.1"/>
    <property type="molecule type" value="Genomic_DNA"/>
</dbReference>
<dbReference type="InterPro" id="IPR027417">
    <property type="entry name" value="P-loop_NTPase"/>
</dbReference>
<organism evidence="1 2">
    <name type="scientific">Salipiger mucosus DSM 16094</name>
    <dbReference type="NCBI Taxonomy" id="1123237"/>
    <lineage>
        <taxon>Bacteria</taxon>
        <taxon>Pseudomonadati</taxon>
        <taxon>Pseudomonadota</taxon>
        <taxon>Alphaproteobacteria</taxon>
        <taxon>Rhodobacterales</taxon>
        <taxon>Roseobacteraceae</taxon>
        <taxon>Salipiger</taxon>
    </lineage>
</organism>
<dbReference type="AlphaFoldDB" id="S9QWP1"/>
<dbReference type="HOGENOM" id="CLU_1401576_0_0_5"/>
<dbReference type="OrthoDB" id="7384038at2"/>
<dbReference type="RefSeq" id="WP_020038218.1">
    <property type="nucleotide sequence ID" value="NZ_KE557274.1"/>
</dbReference>
<name>S9QWP1_9RHOB</name>
<evidence type="ECO:0000313" key="2">
    <source>
        <dbReference type="Proteomes" id="UP000015347"/>
    </source>
</evidence>
<sequence>MQQLVMFNGPPRAGKDTAGEICRSLIGDMAHADFVKFTTSIKNAAHQELGLAGDAHAFEDLKDTPLSEFRGMSPREFYIDKSERLRAEHGYDIVARLLVRSLETVDADIVVNTDLGMDYEADHLIRHFGAENTTLVRIHRDGHTFDDDCREFVYRDDVDSFDVSNTSFEDFERCVDPILDTVLQRVRAHQVQPA</sequence>
<dbReference type="Proteomes" id="UP000015347">
    <property type="component" value="Unassembled WGS sequence"/>
</dbReference>
<proteinExistence type="predicted"/>
<reference evidence="2" key="1">
    <citation type="journal article" date="2014" name="Stand. Genomic Sci.">
        <title>Genome sequence of the exopolysaccharide-producing Salipiger mucosus type strain (DSM 16094(T)), a moderately halophilic member of the Roseobacter clade.</title>
        <authorList>
            <person name="Riedel T."/>
            <person name="Spring S."/>
            <person name="Fiebig A."/>
            <person name="Petersen J."/>
            <person name="Kyrpides N.C."/>
            <person name="Goker M."/>
            <person name="Klenk H.P."/>
        </authorList>
    </citation>
    <scope>NUCLEOTIDE SEQUENCE [LARGE SCALE GENOMIC DNA]</scope>
    <source>
        <strain evidence="2">DSM 16094</strain>
    </source>
</reference>
<protein>
    <recommendedName>
        <fullName evidence="3">Deoxynucleotide monophosphate kinase</fullName>
    </recommendedName>
</protein>